<dbReference type="OrthoDB" id="3556572at2759"/>
<dbReference type="EMBL" id="ML977565">
    <property type="protein sequence ID" value="KAF2004981.1"/>
    <property type="molecule type" value="Genomic_DNA"/>
</dbReference>
<dbReference type="SUPFAM" id="SSF52047">
    <property type="entry name" value="RNI-like"/>
    <property type="match status" value="1"/>
</dbReference>
<organism evidence="1 2">
    <name type="scientific">Amniculicola lignicola CBS 123094</name>
    <dbReference type="NCBI Taxonomy" id="1392246"/>
    <lineage>
        <taxon>Eukaryota</taxon>
        <taxon>Fungi</taxon>
        <taxon>Dikarya</taxon>
        <taxon>Ascomycota</taxon>
        <taxon>Pezizomycotina</taxon>
        <taxon>Dothideomycetes</taxon>
        <taxon>Pleosporomycetidae</taxon>
        <taxon>Pleosporales</taxon>
        <taxon>Amniculicolaceae</taxon>
        <taxon>Amniculicola</taxon>
    </lineage>
</organism>
<gene>
    <name evidence="1" type="ORF">P154DRAFT_23980</name>
</gene>
<dbReference type="Gene3D" id="3.80.10.10">
    <property type="entry name" value="Ribonuclease Inhibitor"/>
    <property type="match status" value="1"/>
</dbReference>
<evidence type="ECO:0000313" key="1">
    <source>
        <dbReference type="EMBL" id="KAF2004981.1"/>
    </source>
</evidence>
<evidence type="ECO:0008006" key="3">
    <source>
        <dbReference type="Google" id="ProtNLM"/>
    </source>
</evidence>
<dbReference type="AlphaFoldDB" id="A0A6A5WXU9"/>
<accession>A0A6A5WXU9</accession>
<sequence>MGPPSLFPNMSLSWNLPKEIPPQVLETFHAHHPPARLHVQSEFRLTNPLDKLLLSSPQLYSLRYEIYFNHPQIKEKAMRMLFHTMKNCLKQGGSIKKLHIEAMDNIMTSVRHGAAFPFRPLESFPPLEELYIGYQCYDIQRADCRLWRDCMDWTCLKTLDLGGTSPVWFIKSITGAVPQLRVFKCGTRAFRDPNSEWSCWRNDTDVIPSFLESIDALECLEISPAEGGELQFQTRILRKCGPPLKSLRLATHWCDENFEELQHFAPNVEDLKVSISEDVINEPESALRALTALSKLKHIVLHTDLSEDNLVYIEMKPDERSDETYSLRVDEALNLILSLFEACCQSSIEDLTVIFQMPEVETELDFRIERAHEDSKGYKVVKTWTQEEAFVTCLAGYRDDYR</sequence>
<proteinExistence type="predicted"/>
<keyword evidence="2" id="KW-1185">Reference proteome</keyword>
<evidence type="ECO:0000313" key="2">
    <source>
        <dbReference type="Proteomes" id="UP000799779"/>
    </source>
</evidence>
<protein>
    <recommendedName>
        <fullName evidence="3">F-box domain-containing protein</fullName>
    </recommendedName>
</protein>
<name>A0A6A5WXU9_9PLEO</name>
<reference evidence="1" key="1">
    <citation type="journal article" date="2020" name="Stud. Mycol.">
        <title>101 Dothideomycetes genomes: a test case for predicting lifestyles and emergence of pathogens.</title>
        <authorList>
            <person name="Haridas S."/>
            <person name="Albert R."/>
            <person name="Binder M."/>
            <person name="Bloem J."/>
            <person name="Labutti K."/>
            <person name="Salamov A."/>
            <person name="Andreopoulos B."/>
            <person name="Baker S."/>
            <person name="Barry K."/>
            <person name="Bills G."/>
            <person name="Bluhm B."/>
            <person name="Cannon C."/>
            <person name="Castanera R."/>
            <person name="Culley D."/>
            <person name="Daum C."/>
            <person name="Ezra D."/>
            <person name="Gonzalez J."/>
            <person name="Henrissat B."/>
            <person name="Kuo A."/>
            <person name="Liang C."/>
            <person name="Lipzen A."/>
            <person name="Lutzoni F."/>
            <person name="Magnuson J."/>
            <person name="Mondo S."/>
            <person name="Nolan M."/>
            <person name="Ohm R."/>
            <person name="Pangilinan J."/>
            <person name="Park H.-J."/>
            <person name="Ramirez L."/>
            <person name="Alfaro M."/>
            <person name="Sun H."/>
            <person name="Tritt A."/>
            <person name="Yoshinaga Y."/>
            <person name="Zwiers L.-H."/>
            <person name="Turgeon B."/>
            <person name="Goodwin S."/>
            <person name="Spatafora J."/>
            <person name="Crous P."/>
            <person name="Grigoriev I."/>
        </authorList>
    </citation>
    <scope>NUCLEOTIDE SEQUENCE</scope>
    <source>
        <strain evidence="1">CBS 123094</strain>
    </source>
</reference>
<dbReference type="InterPro" id="IPR032675">
    <property type="entry name" value="LRR_dom_sf"/>
</dbReference>
<dbReference type="Proteomes" id="UP000799779">
    <property type="component" value="Unassembled WGS sequence"/>
</dbReference>